<dbReference type="EMBL" id="MLJW01001183">
    <property type="protein sequence ID" value="OIQ79630.1"/>
    <property type="molecule type" value="Genomic_DNA"/>
</dbReference>
<accession>A0A1J5Q7K9</accession>
<dbReference type="InterPro" id="IPR003251">
    <property type="entry name" value="Rr_diiron-bd_dom"/>
</dbReference>
<evidence type="ECO:0000313" key="2">
    <source>
        <dbReference type="EMBL" id="OIQ79630.1"/>
    </source>
</evidence>
<name>A0A1J5Q7K9_9ZZZZ</name>
<dbReference type="InterPro" id="IPR012347">
    <property type="entry name" value="Ferritin-like"/>
</dbReference>
<dbReference type="SUPFAM" id="SSF47240">
    <property type="entry name" value="Ferritin-like"/>
    <property type="match status" value="1"/>
</dbReference>
<dbReference type="InterPro" id="IPR009078">
    <property type="entry name" value="Ferritin-like_SF"/>
</dbReference>
<dbReference type="GO" id="GO:0046872">
    <property type="term" value="F:metal ion binding"/>
    <property type="evidence" value="ECO:0007669"/>
    <property type="project" value="InterPro"/>
</dbReference>
<dbReference type="AlphaFoldDB" id="A0A1J5Q7K9"/>
<proteinExistence type="predicted"/>
<reference evidence="2" key="1">
    <citation type="submission" date="2016-10" db="EMBL/GenBank/DDBJ databases">
        <title>Sequence of Gallionella enrichment culture.</title>
        <authorList>
            <person name="Poehlein A."/>
            <person name="Muehling M."/>
            <person name="Daniel R."/>
        </authorList>
    </citation>
    <scope>NUCLEOTIDE SEQUENCE</scope>
</reference>
<gene>
    <name evidence="2" type="ORF">GALL_386330</name>
</gene>
<dbReference type="CDD" id="cd01045">
    <property type="entry name" value="Ferritin_like_AB"/>
    <property type="match status" value="1"/>
</dbReference>
<feature type="domain" description="Rubrerythrin diiron-binding" evidence="1">
    <location>
        <begin position="7"/>
        <end position="141"/>
    </location>
</feature>
<dbReference type="Pfam" id="PF02915">
    <property type="entry name" value="Rubrerythrin"/>
    <property type="match status" value="1"/>
</dbReference>
<dbReference type="Gene3D" id="1.20.1260.10">
    <property type="match status" value="1"/>
</dbReference>
<sequence length="154" mass="17251">METVEAFLAHACKLEQDAALRFADLAEAARGFGNAEVEAFFRQMAQYSRAHYQEARARAGFRTLPGMEPDDFVWPGLESPESAAIWGADPLMDVRQALDLALAAEQAGYDFYRQVLDETRDPEIRTLAEAFVAEEAQHVRAVERWIARMDAAAQ</sequence>
<comment type="caution">
    <text evidence="2">The sequence shown here is derived from an EMBL/GenBank/DDBJ whole genome shotgun (WGS) entry which is preliminary data.</text>
</comment>
<evidence type="ECO:0000259" key="1">
    <source>
        <dbReference type="Pfam" id="PF02915"/>
    </source>
</evidence>
<organism evidence="2">
    <name type="scientific">mine drainage metagenome</name>
    <dbReference type="NCBI Taxonomy" id="410659"/>
    <lineage>
        <taxon>unclassified sequences</taxon>
        <taxon>metagenomes</taxon>
        <taxon>ecological metagenomes</taxon>
    </lineage>
</organism>
<protein>
    <submittedName>
        <fullName evidence="2">Rubrerythrin</fullName>
    </submittedName>
</protein>
<dbReference type="GO" id="GO:0016491">
    <property type="term" value="F:oxidoreductase activity"/>
    <property type="evidence" value="ECO:0007669"/>
    <property type="project" value="InterPro"/>
</dbReference>